<name>A0ABU1FAT4_9RHOB</name>
<dbReference type="InterPro" id="IPR014757">
    <property type="entry name" value="Tscrpt_reg_IclR_C"/>
</dbReference>
<dbReference type="PROSITE" id="PS51078">
    <property type="entry name" value="ICLR_ED"/>
    <property type="match status" value="1"/>
</dbReference>
<dbReference type="InterPro" id="IPR029016">
    <property type="entry name" value="GAF-like_dom_sf"/>
</dbReference>
<feature type="domain" description="HTH iclR-type" evidence="4">
    <location>
        <begin position="20"/>
        <end position="82"/>
    </location>
</feature>
<dbReference type="Pfam" id="PF09339">
    <property type="entry name" value="HTH_IclR"/>
    <property type="match status" value="1"/>
</dbReference>
<dbReference type="SUPFAM" id="SSF55781">
    <property type="entry name" value="GAF domain-like"/>
    <property type="match status" value="1"/>
</dbReference>
<dbReference type="PROSITE" id="PS51077">
    <property type="entry name" value="HTH_ICLR"/>
    <property type="match status" value="1"/>
</dbReference>
<evidence type="ECO:0000256" key="1">
    <source>
        <dbReference type="ARBA" id="ARBA00023015"/>
    </source>
</evidence>
<dbReference type="EMBL" id="JAVKPH010000020">
    <property type="protein sequence ID" value="MDR5654004.1"/>
    <property type="molecule type" value="Genomic_DNA"/>
</dbReference>
<evidence type="ECO:0000313" key="7">
    <source>
        <dbReference type="Proteomes" id="UP001247754"/>
    </source>
</evidence>
<dbReference type="Gene3D" id="3.30.450.40">
    <property type="match status" value="1"/>
</dbReference>
<dbReference type="Proteomes" id="UP001247754">
    <property type="component" value="Unassembled WGS sequence"/>
</dbReference>
<keyword evidence="3" id="KW-0804">Transcription</keyword>
<organism evidence="6 7">
    <name type="scientific">Ruixingdingia sedimenti</name>
    <dbReference type="NCBI Taxonomy" id="3073604"/>
    <lineage>
        <taxon>Bacteria</taxon>
        <taxon>Pseudomonadati</taxon>
        <taxon>Pseudomonadota</taxon>
        <taxon>Alphaproteobacteria</taxon>
        <taxon>Rhodobacterales</taxon>
        <taxon>Paracoccaceae</taxon>
        <taxon>Ruixingdingia</taxon>
    </lineage>
</organism>
<keyword evidence="7" id="KW-1185">Reference proteome</keyword>
<dbReference type="SUPFAM" id="SSF46785">
    <property type="entry name" value="Winged helix' DNA-binding domain"/>
    <property type="match status" value="1"/>
</dbReference>
<gene>
    <name evidence="6" type="ORF">RGD00_15425</name>
</gene>
<protein>
    <submittedName>
        <fullName evidence="6">IclR family transcriptional regulator</fullName>
    </submittedName>
</protein>
<dbReference type="InterPro" id="IPR036390">
    <property type="entry name" value="WH_DNA-bd_sf"/>
</dbReference>
<dbReference type="PANTHER" id="PTHR30136:SF33">
    <property type="entry name" value="TRANSCRIPTIONAL REGULATORY PROTEIN"/>
    <property type="match status" value="1"/>
</dbReference>
<dbReference type="RefSeq" id="WP_310458179.1">
    <property type="nucleotide sequence ID" value="NZ_JAVKPH010000020.1"/>
</dbReference>
<dbReference type="SMART" id="SM00346">
    <property type="entry name" value="HTH_ICLR"/>
    <property type="match status" value="1"/>
</dbReference>
<feature type="domain" description="IclR-ED" evidence="5">
    <location>
        <begin position="83"/>
        <end position="259"/>
    </location>
</feature>
<accession>A0ABU1FAT4</accession>
<keyword evidence="2" id="KW-0238">DNA-binding</keyword>
<dbReference type="PANTHER" id="PTHR30136">
    <property type="entry name" value="HELIX-TURN-HELIX TRANSCRIPTIONAL REGULATOR, ICLR FAMILY"/>
    <property type="match status" value="1"/>
</dbReference>
<evidence type="ECO:0000313" key="6">
    <source>
        <dbReference type="EMBL" id="MDR5654004.1"/>
    </source>
</evidence>
<dbReference type="Gene3D" id="1.10.10.10">
    <property type="entry name" value="Winged helix-like DNA-binding domain superfamily/Winged helix DNA-binding domain"/>
    <property type="match status" value="1"/>
</dbReference>
<comment type="caution">
    <text evidence="6">The sequence shown here is derived from an EMBL/GenBank/DDBJ whole genome shotgun (WGS) entry which is preliminary data.</text>
</comment>
<dbReference type="Pfam" id="PF01614">
    <property type="entry name" value="IclR_C"/>
    <property type="match status" value="1"/>
</dbReference>
<dbReference type="InterPro" id="IPR005471">
    <property type="entry name" value="Tscrpt_reg_IclR_N"/>
</dbReference>
<evidence type="ECO:0000259" key="4">
    <source>
        <dbReference type="PROSITE" id="PS51077"/>
    </source>
</evidence>
<evidence type="ECO:0000256" key="3">
    <source>
        <dbReference type="ARBA" id="ARBA00023163"/>
    </source>
</evidence>
<reference evidence="6 7" key="1">
    <citation type="submission" date="2023-09" db="EMBL/GenBank/DDBJ databases">
        <title>Xinfangfangia sedmenti sp. nov., isolated the sedment.</title>
        <authorList>
            <person name="Xu L."/>
        </authorList>
    </citation>
    <scope>NUCLEOTIDE SEQUENCE [LARGE SCALE GENOMIC DNA]</scope>
    <source>
        <strain evidence="6 7">LG-4</strain>
    </source>
</reference>
<keyword evidence="1" id="KW-0805">Transcription regulation</keyword>
<evidence type="ECO:0000259" key="5">
    <source>
        <dbReference type="PROSITE" id="PS51078"/>
    </source>
</evidence>
<proteinExistence type="predicted"/>
<dbReference type="InterPro" id="IPR050707">
    <property type="entry name" value="HTH_MetabolicPath_Reg"/>
</dbReference>
<evidence type="ECO:0000256" key="2">
    <source>
        <dbReference type="ARBA" id="ARBA00023125"/>
    </source>
</evidence>
<sequence length="270" mass="28967">MTEQDSSISETEPQLDRQFVTALARGLDILQCFQPNETDLSNHEFVARTGLPKSTVSRLTHTLTHLGFLQQVADSGRYRMGGAVLRLGYTYLAAQEIRHRARPLMQELATLSGVSVALGTREGDEIVYIECCRGNAPVTLHLGVGSTVDLFTSIIGRAWLAAQPRPNLPALLATAPAETADRVEAARAEIAERGYCTSIGQWLPGVNGVAAPILSADGRMLHAINCGGPDTVLSPDFLRDSIGPRLSAIAAQLSALTPQEIVARAIRADM</sequence>
<dbReference type="InterPro" id="IPR036388">
    <property type="entry name" value="WH-like_DNA-bd_sf"/>
</dbReference>